<dbReference type="GO" id="GO:0004497">
    <property type="term" value="F:monooxygenase activity"/>
    <property type="evidence" value="ECO:0007669"/>
    <property type="project" value="UniProtKB-KW"/>
</dbReference>
<dbReference type="PROSITE" id="PS00086">
    <property type="entry name" value="CYTOCHROME_P450"/>
    <property type="match status" value="1"/>
</dbReference>
<dbReference type="CDD" id="cd11062">
    <property type="entry name" value="CYP58-like"/>
    <property type="match status" value="1"/>
</dbReference>
<dbReference type="SUPFAM" id="SSF48264">
    <property type="entry name" value="Cytochrome P450"/>
    <property type="match status" value="1"/>
</dbReference>
<dbReference type="InterPro" id="IPR017972">
    <property type="entry name" value="Cyt_P450_CS"/>
</dbReference>
<evidence type="ECO:0000256" key="6">
    <source>
        <dbReference type="ARBA" id="ARBA00023033"/>
    </source>
</evidence>
<evidence type="ECO:0000313" key="10">
    <source>
        <dbReference type="Proteomes" id="UP000244855"/>
    </source>
</evidence>
<evidence type="ECO:0000256" key="4">
    <source>
        <dbReference type="ARBA" id="ARBA00023002"/>
    </source>
</evidence>
<dbReference type="PANTHER" id="PTHR24305:SF157">
    <property type="entry name" value="N-ACETYLTRYPTOPHAN 6-HYDROXYLASE IVOC-RELATED"/>
    <property type="match status" value="1"/>
</dbReference>
<dbReference type="AlphaFoldDB" id="A0A2V1D389"/>
<organism evidence="9 10">
    <name type="scientific">Periconia macrospinosa</name>
    <dbReference type="NCBI Taxonomy" id="97972"/>
    <lineage>
        <taxon>Eukaryota</taxon>
        <taxon>Fungi</taxon>
        <taxon>Dikarya</taxon>
        <taxon>Ascomycota</taxon>
        <taxon>Pezizomycotina</taxon>
        <taxon>Dothideomycetes</taxon>
        <taxon>Pleosporomycetidae</taxon>
        <taxon>Pleosporales</taxon>
        <taxon>Massarineae</taxon>
        <taxon>Periconiaceae</taxon>
        <taxon>Periconia</taxon>
    </lineage>
</organism>
<keyword evidence="7 8" id="KW-0349">Heme</keyword>
<evidence type="ECO:0000256" key="1">
    <source>
        <dbReference type="ARBA" id="ARBA00001971"/>
    </source>
</evidence>
<dbReference type="STRING" id="97972.A0A2V1D389"/>
<sequence>MPMTMLATVLAAVLSSIVVVGLGVASYRLLFHPLARVPGPKLAALSTLYEIYYDLVQKGQLPWQLKRLHERYGPLVRIGPNEVHINDTSFILDLFSSTNNKLDKYAPHQQQLGVPNALVSTIPHQLHQLRRSALAPFLSGSRMTTAYRPVILDKVENVSARLEAIRQTESVVDLRQLLWYMANDIVTDIAFPQGTHLLDSPVLQSGYYNFQKGGQAMLLWFKHFPFLWTIFKAMPPAWIIKMEPQAAVPMNWEIANKKIAKEVLAGNNICEKSTVIHHLWSSGLPEKEKELNRVWEESASLLGAGGETVTNAICTTMFYVLRDRAVQSRLVNELKSAMPDDTVVPPLPVLLALPYLSAVIQEGLRKAIGIMSRFIRVNPSEAVVFHPYRLPPGTALSCSAFLVNNCDSIFPEPEKFMPERWMTSEDKLINRRKKLVLTFGTGPRRCLGEHLANAEMYYVIAILFRRFGFTLYETSERDVEPARDSFMPLPVEGTKGIRVRVANVT</sequence>
<reference evidence="9 10" key="1">
    <citation type="journal article" date="2018" name="Sci. Rep.">
        <title>Comparative genomics provides insights into the lifestyle and reveals functional heterogeneity of dark septate endophytic fungi.</title>
        <authorList>
            <person name="Knapp D.G."/>
            <person name="Nemeth J.B."/>
            <person name="Barry K."/>
            <person name="Hainaut M."/>
            <person name="Henrissat B."/>
            <person name="Johnson J."/>
            <person name="Kuo A."/>
            <person name="Lim J.H.P."/>
            <person name="Lipzen A."/>
            <person name="Nolan M."/>
            <person name="Ohm R.A."/>
            <person name="Tamas L."/>
            <person name="Grigoriev I.V."/>
            <person name="Spatafora J.W."/>
            <person name="Nagy L.G."/>
            <person name="Kovacs G.M."/>
        </authorList>
    </citation>
    <scope>NUCLEOTIDE SEQUENCE [LARGE SCALE GENOMIC DNA]</scope>
    <source>
        <strain evidence="9 10">DSE2036</strain>
    </source>
</reference>
<name>A0A2V1D389_9PLEO</name>
<dbReference type="EMBL" id="KZ805676">
    <property type="protein sequence ID" value="PVH92510.1"/>
    <property type="molecule type" value="Genomic_DNA"/>
</dbReference>
<gene>
    <name evidence="9" type="ORF">DM02DRAFT_662883</name>
</gene>
<keyword evidence="3 7" id="KW-0479">Metal-binding</keyword>
<dbReference type="InterPro" id="IPR002401">
    <property type="entry name" value="Cyt_P450_E_grp-I"/>
</dbReference>
<dbReference type="GO" id="GO:0016705">
    <property type="term" value="F:oxidoreductase activity, acting on paired donors, with incorporation or reduction of molecular oxygen"/>
    <property type="evidence" value="ECO:0007669"/>
    <property type="project" value="InterPro"/>
</dbReference>
<dbReference type="PRINTS" id="PR00463">
    <property type="entry name" value="EP450I"/>
</dbReference>
<comment type="cofactor">
    <cofactor evidence="1 7">
        <name>heme</name>
        <dbReference type="ChEBI" id="CHEBI:30413"/>
    </cofactor>
</comment>
<keyword evidence="10" id="KW-1185">Reference proteome</keyword>
<keyword evidence="6 8" id="KW-0503">Monooxygenase</keyword>
<dbReference type="OrthoDB" id="3945418at2759"/>
<keyword evidence="4 8" id="KW-0560">Oxidoreductase</keyword>
<keyword evidence="5 7" id="KW-0408">Iron</keyword>
<evidence type="ECO:0000256" key="2">
    <source>
        <dbReference type="ARBA" id="ARBA00010617"/>
    </source>
</evidence>
<dbReference type="InterPro" id="IPR036396">
    <property type="entry name" value="Cyt_P450_sf"/>
</dbReference>
<proteinExistence type="inferred from homology"/>
<evidence type="ECO:0000256" key="3">
    <source>
        <dbReference type="ARBA" id="ARBA00022723"/>
    </source>
</evidence>
<comment type="similarity">
    <text evidence="2 8">Belongs to the cytochrome P450 family.</text>
</comment>
<dbReference type="PRINTS" id="PR00385">
    <property type="entry name" value="P450"/>
</dbReference>
<dbReference type="Pfam" id="PF00067">
    <property type="entry name" value="p450"/>
    <property type="match status" value="1"/>
</dbReference>
<dbReference type="Gene3D" id="1.10.630.10">
    <property type="entry name" value="Cytochrome P450"/>
    <property type="match status" value="1"/>
</dbReference>
<dbReference type="PANTHER" id="PTHR24305">
    <property type="entry name" value="CYTOCHROME P450"/>
    <property type="match status" value="1"/>
</dbReference>
<evidence type="ECO:0000256" key="5">
    <source>
        <dbReference type="ARBA" id="ARBA00023004"/>
    </source>
</evidence>
<dbReference type="Proteomes" id="UP000244855">
    <property type="component" value="Unassembled WGS sequence"/>
</dbReference>
<evidence type="ECO:0000313" key="9">
    <source>
        <dbReference type="EMBL" id="PVH92510.1"/>
    </source>
</evidence>
<dbReference type="GO" id="GO:0020037">
    <property type="term" value="F:heme binding"/>
    <property type="evidence" value="ECO:0007669"/>
    <property type="project" value="InterPro"/>
</dbReference>
<feature type="binding site" description="axial binding residue" evidence="7">
    <location>
        <position position="446"/>
    </location>
    <ligand>
        <name>heme</name>
        <dbReference type="ChEBI" id="CHEBI:30413"/>
    </ligand>
    <ligandPart>
        <name>Fe</name>
        <dbReference type="ChEBI" id="CHEBI:18248"/>
    </ligandPart>
</feature>
<dbReference type="GO" id="GO:0005506">
    <property type="term" value="F:iron ion binding"/>
    <property type="evidence" value="ECO:0007669"/>
    <property type="project" value="InterPro"/>
</dbReference>
<evidence type="ECO:0000256" key="7">
    <source>
        <dbReference type="PIRSR" id="PIRSR602401-1"/>
    </source>
</evidence>
<evidence type="ECO:0000256" key="8">
    <source>
        <dbReference type="RuleBase" id="RU000461"/>
    </source>
</evidence>
<dbReference type="InterPro" id="IPR050121">
    <property type="entry name" value="Cytochrome_P450_monoxygenase"/>
</dbReference>
<accession>A0A2V1D389</accession>
<protein>
    <submittedName>
        <fullName evidence="9">Cytochrome P450</fullName>
    </submittedName>
</protein>
<dbReference type="InterPro" id="IPR001128">
    <property type="entry name" value="Cyt_P450"/>
</dbReference>